<evidence type="ECO:0000313" key="3">
    <source>
        <dbReference type="Proteomes" id="UP001230328"/>
    </source>
</evidence>
<proteinExistence type="predicted"/>
<evidence type="ECO:0000256" key="1">
    <source>
        <dbReference type="SAM" id="MobiDB-lite"/>
    </source>
</evidence>
<accession>A0ABU0SU30</accession>
<name>A0ABU0SU30_9ACTN</name>
<comment type="caution">
    <text evidence="2">The sequence shown here is derived from an EMBL/GenBank/DDBJ whole genome shotgun (WGS) entry which is preliminary data.</text>
</comment>
<gene>
    <name evidence="2" type="ORF">QF035_004642</name>
</gene>
<sequence length="244" mass="27443">MSDDETTLPDDLQWPDSYPEDPVVRRYRQPARTVSEVAEQGVLLSICLRLVSGSPEPSDVTEWLNQASRVSEPNGHKRETMLNELQSHLKQRGPAWKQVAQHEIFRRDITTLDQHMPEWLGTAATVTVTATVLPFMQSLATQAGARMFEVARAYRERYIRHRISVGSAVDQARWHSSHKITVQDTESGVSFVMPDHLPNDALQALATADLLGLAAADPDGGKVVIYWDAQMREWRRKVSMSSPS</sequence>
<organism evidence="2 3">
    <name type="scientific">Streptomyces umbrinus</name>
    <dbReference type="NCBI Taxonomy" id="67370"/>
    <lineage>
        <taxon>Bacteria</taxon>
        <taxon>Bacillati</taxon>
        <taxon>Actinomycetota</taxon>
        <taxon>Actinomycetes</taxon>
        <taxon>Kitasatosporales</taxon>
        <taxon>Streptomycetaceae</taxon>
        <taxon>Streptomyces</taxon>
        <taxon>Streptomyces phaeochromogenes group</taxon>
    </lineage>
</organism>
<feature type="region of interest" description="Disordered" evidence="1">
    <location>
        <begin position="1"/>
        <end position="21"/>
    </location>
</feature>
<reference evidence="2 3" key="1">
    <citation type="submission" date="2023-07" db="EMBL/GenBank/DDBJ databases">
        <title>Comparative genomics of wheat-associated soil bacteria to identify genetic determinants of phenazine resistance.</title>
        <authorList>
            <person name="Mouncey N."/>
        </authorList>
    </citation>
    <scope>NUCLEOTIDE SEQUENCE [LARGE SCALE GENOMIC DNA]</scope>
    <source>
        <strain evidence="2 3">V2I4</strain>
    </source>
</reference>
<dbReference type="EMBL" id="JAUSZI010000002">
    <property type="protein sequence ID" value="MDQ1027060.1"/>
    <property type="molecule type" value="Genomic_DNA"/>
</dbReference>
<keyword evidence="3" id="KW-1185">Reference proteome</keyword>
<evidence type="ECO:0000313" key="2">
    <source>
        <dbReference type="EMBL" id="MDQ1027060.1"/>
    </source>
</evidence>
<dbReference type="Proteomes" id="UP001230328">
    <property type="component" value="Unassembled WGS sequence"/>
</dbReference>
<protein>
    <submittedName>
        <fullName evidence="2">Uncharacterized protein</fullName>
    </submittedName>
</protein>
<dbReference type="RefSeq" id="WP_307522401.1">
    <property type="nucleotide sequence ID" value="NZ_JAUSZI010000002.1"/>
</dbReference>